<keyword evidence="1" id="KW-0560">Oxidoreductase</keyword>
<keyword evidence="3" id="KW-1185">Reference proteome</keyword>
<dbReference type="Pfam" id="PF00106">
    <property type="entry name" value="adh_short"/>
    <property type="match status" value="1"/>
</dbReference>
<protein>
    <submittedName>
        <fullName evidence="2">Retinol dehydrogenase 14</fullName>
    </submittedName>
</protein>
<sequence length="112" mass="12579">MANLDINDMKNDRKLSNFSIYAISKLCNILFSKELARRLSGTGITVNSLHPGCVKTDIMKDNKGFFVYLSKLMFSTLAKTIEEGAQTTIHLAVAPELEKIKENISQTVKRKQ</sequence>
<comment type="caution">
    <text evidence="2">The sequence shown here is derived from an EMBL/GenBank/DDBJ whole genome shotgun (WGS) entry which is preliminary data.</text>
</comment>
<evidence type="ECO:0000256" key="1">
    <source>
        <dbReference type="ARBA" id="ARBA00023002"/>
    </source>
</evidence>
<organism evidence="2 3">
    <name type="scientific">Trichonephila inaurata madagascariensis</name>
    <dbReference type="NCBI Taxonomy" id="2747483"/>
    <lineage>
        <taxon>Eukaryota</taxon>
        <taxon>Metazoa</taxon>
        <taxon>Ecdysozoa</taxon>
        <taxon>Arthropoda</taxon>
        <taxon>Chelicerata</taxon>
        <taxon>Arachnida</taxon>
        <taxon>Araneae</taxon>
        <taxon>Araneomorphae</taxon>
        <taxon>Entelegynae</taxon>
        <taxon>Araneoidea</taxon>
        <taxon>Nephilidae</taxon>
        <taxon>Trichonephila</taxon>
        <taxon>Trichonephila inaurata</taxon>
    </lineage>
</organism>
<accession>A0A8X7C4H1</accession>
<dbReference type="Proteomes" id="UP000886998">
    <property type="component" value="Unassembled WGS sequence"/>
</dbReference>
<dbReference type="PANTHER" id="PTHR43157:SF31">
    <property type="entry name" value="PHOSPHATIDYLINOSITOL-GLYCAN BIOSYNTHESIS CLASS F PROTEIN"/>
    <property type="match status" value="1"/>
</dbReference>
<proteinExistence type="predicted"/>
<dbReference type="AlphaFoldDB" id="A0A8X7C4H1"/>
<dbReference type="PRINTS" id="PR00081">
    <property type="entry name" value="GDHRDH"/>
</dbReference>
<gene>
    <name evidence="2" type="primary">RDH14_3</name>
    <name evidence="2" type="ORF">TNIN_210611</name>
</gene>
<dbReference type="InterPro" id="IPR036291">
    <property type="entry name" value="NAD(P)-bd_dom_sf"/>
</dbReference>
<dbReference type="InterPro" id="IPR002347">
    <property type="entry name" value="SDR_fam"/>
</dbReference>
<evidence type="ECO:0000313" key="3">
    <source>
        <dbReference type="Proteomes" id="UP000886998"/>
    </source>
</evidence>
<dbReference type="SUPFAM" id="SSF51735">
    <property type="entry name" value="NAD(P)-binding Rossmann-fold domains"/>
    <property type="match status" value="1"/>
</dbReference>
<name>A0A8X7C4H1_9ARAC</name>
<dbReference type="GO" id="GO:0016491">
    <property type="term" value="F:oxidoreductase activity"/>
    <property type="evidence" value="ECO:0007669"/>
    <property type="project" value="UniProtKB-KW"/>
</dbReference>
<dbReference type="PANTHER" id="PTHR43157">
    <property type="entry name" value="PHOSPHATIDYLINOSITOL-GLYCAN BIOSYNTHESIS CLASS F PROTEIN-RELATED"/>
    <property type="match status" value="1"/>
</dbReference>
<dbReference type="Gene3D" id="3.40.50.720">
    <property type="entry name" value="NAD(P)-binding Rossmann-like Domain"/>
    <property type="match status" value="1"/>
</dbReference>
<evidence type="ECO:0000313" key="2">
    <source>
        <dbReference type="EMBL" id="GFY53342.1"/>
    </source>
</evidence>
<dbReference type="OrthoDB" id="6428917at2759"/>
<reference evidence="2" key="1">
    <citation type="submission" date="2020-08" db="EMBL/GenBank/DDBJ databases">
        <title>Multicomponent nature underlies the extraordinary mechanical properties of spider dragline silk.</title>
        <authorList>
            <person name="Kono N."/>
            <person name="Nakamura H."/>
            <person name="Mori M."/>
            <person name="Yoshida Y."/>
            <person name="Ohtoshi R."/>
            <person name="Malay A.D."/>
            <person name="Moran D.A.P."/>
            <person name="Tomita M."/>
            <person name="Numata K."/>
            <person name="Arakawa K."/>
        </authorList>
    </citation>
    <scope>NUCLEOTIDE SEQUENCE</scope>
</reference>
<dbReference type="EMBL" id="BMAV01009220">
    <property type="protein sequence ID" value="GFY53342.1"/>
    <property type="molecule type" value="Genomic_DNA"/>
</dbReference>